<proteinExistence type="predicted"/>
<evidence type="ECO:0000256" key="6">
    <source>
        <dbReference type="ARBA" id="ARBA00023136"/>
    </source>
</evidence>
<feature type="transmembrane region" description="Helical" evidence="7">
    <location>
        <begin position="306"/>
        <end position="326"/>
    </location>
</feature>
<feature type="transmembrane region" description="Helical" evidence="7">
    <location>
        <begin position="333"/>
        <end position="352"/>
    </location>
</feature>
<dbReference type="Proteomes" id="UP000280726">
    <property type="component" value="Unassembled WGS sequence"/>
</dbReference>
<sequence length="425" mass="44326">MATIAISLLVLFAAIALLRVPIAYALILACLPFFLSNDRLSNELLVQRMYGGVDSFILLAVPFFVLAGAIMNAAKVTDRLLALAHALVGWVRGGLGMVNVATSMGFGGVSGSSTADVAGLGSILIPQMVRRGYSSGYAVGITAASAVIGTIIPPSIQMVVWGSLTNTSIGAMFLGGVIPGVLIGGGMMLVAYIEARRHNYPAEPRLPFRHVLKAFRDSVLALGMIVIVLGGIVGGFVTATEASVLAVLYALFLGLVVYRTISLRDLPRIFRESALLTALPLFALAAAAVFAYLLAFYRIPFLFEDVLAGVPGWAILWVVGLIFLVLGTFLDALPAMAIMIPVLAPAVTAAGVDPVQYGVVAVMMLAFGLITPPYGLCLLLASKIGRIPVVQAIGPMAPFGAVIVLTIVLAILVPGVVLWLPGLAG</sequence>
<feature type="transmembrane region" description="Helical" evidence="7">
    <location>
        <begin position="49"/>
        <end position="73"/>
    </location>
</feature>
<accession>A0A3N4YYL8</accession>
<name>A0A3N4YYL8_9MICO</name>
<organism evidence="9 10">
    <name type="scientific">Georgenia muralis</name>
    <dbReference type="NCBI Taxonomy" id="154117"/>
    <lineage>
        <taxon>Bacteria</taxon>
        <taxon>Bacillati</taxon>
        <taxon>Actinomycetota</taxon>
        <taxon>Actinomycetes</taxon>
        <taxon>Micrococcales</taxon>
        <taxon>Bogoriellaceae</taxon>
        <taxon>Georgenia</taxon>
    </lineage>
</organism>
<feature type="transmembrane region" description="Helical" evidence="7">
    <location>
        <begin position="137"/>
        <end position="156"/>
    </location>
</feature>
<evidence type="ECO:0000256" key="4">
    <source>
        <dbReference type="ARBA" id="ARBA00022692"/>
    </source>
</evidence>
<dbReference type="EMBL" id="RKRA01000001">
    <property type="protein sequence ID" value="RPF26269.1"/>
    <property type="molecule type" value="Genomic_DNA"/>
</dbReference>
<dbReference type="OrthoDB" id="9777699at2"/>
<dbReference type="GO" id="GO:0005886">
    <property type="term" value="C:plasma membrane"/>
    <property type="evidence" value="ECO:0007669"/>
    <property type="project" value="UniProtKB-SubCell"/>
</dbReference>
<gene>
    <name evidence="9" type="ORF">EDD32_0703</name>
</gene>
<feature type="transmembrane region" description="Helical" evidence="7">
    <location>
        <begin position="393"/>
        <end position="420"/>
    </location>
</feature>
<evidence type="ECO:0000256" key="1">
    <source>
        <dbReference type="ARBA" id="ARBA00004429"/>
    </source>
</evidence>
<keyword evidence="5 7" id="KW-1133">Transmembrane helix</keyword>
<feature type="transmembrane region" description="Helical" evidence="7">
    <location>
        <begin position="273"/>
        <end position="294"/>
    </location>
</feature>
<evidence type="ECO:0000313" key="9">
    <source>
        <dbReference type="EMBL" id="RPF26269.1"/>
    </source>
</evidence>
<evidence type="ECO:0000256" key="7">
    <source>
        <dbReference type="SAM" id="Phobius"/>
    </source>
</evidence>
<evidence type="ECO:0000313" key="10">
    <source>
        <dbReference type="Proteomes" id="UP000280726"/>
    </source>
</evidence>
<comment type="caution">
    <text evidence="9">The sequence shown here is derived from an EMBL/GenBank/DDBJ whole genome shotgun (WGS) entry which is preliminary data.</text>
</comment>
<protein>
    <submittedName>
        <fullName evidence="9">Tripartite ATP-independent transporter DctM subunit</fullName>
    </submittedName>
</protein>
<reference evidence="9 10" key="1">
    <citation type="submission" date="2018-11" db="EMBL/GenBank/DDBJ databases">
        <title>Sequencing the genomes of 1000 actinobacteria strains.</title>
        <authorList>
            <person name="Klenk H.-P."/>
        </authorList>
    </citation>
    <scope>NUCLEOTIDE SEQUENCE [LARGE SCALE GENOMIC DNA]</scope>
    <source>
        <strain evidence="9 10">DSM 14418</strain>
    </source>
</reference>
<dbReference type="RefSeq" id="WP_123914643.1">
    <property type="nucleotide sequence ID" value="NZ_RKRA01000001.1"/>
</dbReference>
<dbReference type="PANTHER" id="PTHR33362">
    <property type="entry name" value="SIALIC ACID TRAP TRANSPORTER PERMEASE PROTEIN SIAT-RELATED"/>
    <property type="match status" value="1"/>
</dbReference>
<keyword evidence="10" id="KW-1185">Reference proteome</keyword>
<feature type="domain" description="TRAP C4-dicarboxylate transport system permease DctM subunit" evidence="8">
    <location>
        <begin position="9"/>
        <end position="415"/>
    </location>
</feature>
<feature type="transmembrane region" description="Helical" evidence="7">
    <location>
        <begin position="214"/>
        <end position="236"/>
    </location>
</feature>
<dbReference type="PIRSF" id="PIRSF006066">
    <property type="entry name" value="HI0050"/>
    <property type="match status" value="1"/>
</dbReference>
<keyword evidence="2" id="KW-1003">Cell membrane</keyword>
<dbReference type="GO" id="GO:0022857">
    <property type="term" value="F:transmembrane transporter activity"/>
    <property type="evidence" value="ECO:0007669"/>
    <property type="project" value="TreeGrafter"/>
</dbReference>
<keyword evidence="4 7" id="KW-0812">Transmembrane</keyword>
<feature type="transmembrane region" description="Helical" evidence="7">
    <location>
        <begin position="168"/>
        <end position="193"/>
    </location>
</feature>
<feature type="transmembrane region" description="Helical" evidence="7">
    <location>
        <begin position="358"/>
        <end position="381"/>
    </location>
</feature>
<dbReference type="Pfam" id="PF06808">
    <property type="entry name" value="DctM"/>
    <property type="match status" value="1"/>
</dbReference>
<dbReference type="AlphaFoldDB" id="A0A3N4YYL8"/>
<dbReference type="NCBIfam" id="TIGR00786">
    <property type="entry name" value="dctM"/>
    <property type="match status" value="1"/>
</dbReference>
<keyword evidence="3" id="KW-0997">Cell inner membrane</keyword>
<feature type="transmembrane region" description="Helical" evidence="7">
    <location>
        <begin position="242"/>
        <end position="261"/>
    </location>
</feature>
<comment type="subcellular location">
    <subcellularLocation>
        <location evidence="1">Cell inner membrane</location>
        <topology evidence="1">Multi-pass membrane protein</topology>
    </subcellularLocation>
</comment>
<dbReference type="PANTHER" id="PTHR33362:SF2">
    <property type="entry name" value="TRAP TRANSPORTER LARGE PERMEASE PROTEIN"/>
    <property type="match status" value="1"/>
</dbReference>
<evidence type="ECO:0000259" key="8">
    <source>
        <dbReference type="Pfam" id="PF06808"/>
    </source>
</evidence>
<keyword evidence="6 7" id="KW-0472">Membrane</keyword>
<dbReference type="InterPro" id="IPR004681">
    <property type="entry name" value="TRAP_DctM"/>
</dbReference>
<evidence type="ECO:0000256" key="2">
    <source>
        <dbReference type="ARBA" id="ARBA00022475"/>
    </source>
</evidence>
<evidence type="ECO:0000256" key="3">
    <source>
        <dbReference type="ARBA" id="ARBA00022519"/>
    </source>
</evidence>
<dbReference type="InterPro" id="IPR010656">
    <property type="entry name" value="DctM"/>
</dbReference>
<evidence type="ECO:0000256" key="5">
    <source>
        <dbReference type="ARBA" id="ARBA00022989"/>
    </source>
</evidence>